<dbReference type="Proteomes" id="UP001515480">
    <property type="component" value="Unassembled WGS sequence"/>
</dbReference>
<dbReference type="PANTHER" id="PTHR30383:SF5">
    <property type="entry name" value="SGNH HYDROLASE-TYPE ESTERASE DOMAIN-CONTAINING PROTEIN"/>
    <property type="match status" value="1"/>
</dbReference>
<dbReference type="EMBL" id="JBGBPQ010000014">
    <property type="protein sequence ID" value="KAL1511369.1"/>
    <property type="molecule type" value="Genomic_DNA"/>
</dbReference>
<dbReference type="Pfam" id="PF13472">
    <property type="entry name" value="Lipase_GDSL_2"/>
    <property type="match status" value="1"/>
</dbReference>
<evidence type="ECO:0000313" key="3">
    <source>
        <dbReference type="Proteomes" id="UP001515480"/>
    </source>
</evidence>
<dbReference type="PANTHER" id="PTHR30383">
    <property type="entry name" value="THIOESTERASE 1/PROTEASE 1/LYSOPHOSPHOLIPASE L1"/>
    <property type="match status" value="1"/>
</dbReference>
<dbReference type="Gene3D" id="3.40.50.1110">
    <property type="entry name" value="SGNH hydrolase"/>
    <property type="match status" value="1"/>
</dbReference>
<dbReference type="SUPFAM" id="SSF52266">
    <property type="entry name" value="SGNH hydrolase"/>
    <property type="match status" value="1"/>
</dbReference>
<protein>
    <recommendedName>
        <fullName evidence="1">SGNH hydrolase-type esterase domain-containing protein</fullName>
    </recommendedName>
</protein>
<name>A0AB34J1Y9_PRYPA</name>
<dbReference type="InterPro" id="IPR013830">
    <property type="entry name" value="SGNH_hydro"/>
</dbReference>
<evidence type="ECO:0000259" key="1">
    <source>
        <dbReference type="Pfam" id="PF13472"/>
    </source>
</evidence>
<reference evidence="2 3" key="1">
    <citation type="journal article" date="2024" name="Science">
        <title>Giant polyketide synthase enzymes in the biosynthesis of giant marine polyether toxins.</title>
        <authorList>
            <person name="Fallon T.R."/>
            <person name="Shende V.V."/>
            <person name="Wierzbicki I.H."/>
            <person name="Pendleton A.L."/>
            <person name="Watervoot N.F."/>
            <person name="Auber R.P."/>
            <person name="Gonzalez D.J."/>
            <person name="Wisecaver J.H."/>
            <person name="Moore B.S."/>
        </authorList>
    </citation>
    <scope>NUCLEOTIDE SEQUENCE [LARGE SCALE GENOMIC DNA]</scope>
    <source>
        <strain evidence="2 3">12B1</strain>
    </source>
</reference>
<keyword evidence="3" id="KW-1185">Reference proteome</keyword>
<dbReference type="GO" id="GO:0004622">
    <property type="term" value="F:phosphatidylcholine lysophospholipase activity"/>
    <property type="evidence" value="ECO:0007669"/>
    <property type="project" value="TreeGrafter"/>
</dbReference>
<organism evidence="2 3">
    <name type="scientific">Prymnesium parvum</name>
    <name type="common">Toxic golden alga</name>
    <dbReference type="NCBI Taxonomy" id="97485"/>
    <lineage>
        <taxon>Eukaryota</taxon>
        <taxon>Haptista</taxon>
        <taxon>Haptophyta</taxon>
        <taxon>Prymnesiophyceae</taxon>
        <taxon>Prymnesiales</taxon>
        <taxon>Prymnesiaceae</taxon>
        <taxon>Prymnesium</taxon>
    </lineage>
</organism>
<dbReference type="InterPro" id="IPR036514">
    <property type="entry name" value="SGNH_hydro_sf"/>
</dbReference>
<feature type="domain" description="SGNH hydrolase-type esterase" evidence="1">
    <location>
        <begin position="54"/>
        <end position="256"/>
    </location>
</feature>
<proteinExistence type="predicted"/>
<dbReference type="InterPro" id="IPR051532">
    <property type="entry name" value="Ester_Hydrolysis_Enzymes"/>
</dbReference>
<dbReference type="AlphaFoldDB" id="A0AB34J1Y9"/>
<gene>
    <name evidence="2" type="ORF">AB1Y20_006171</name>
</gene>
<comment type="caution">
    <text evidence="2">The sequence shown here is derived from an EMBL/GenBank/DDBJ whole genome shotgun (WGS) entry which is preliminary data.</text>
</comment>
<accession>A0AB34J1Y9</accession>
<evidence type="ECO:0000313" key="2">
    <source>
        <dbReference type="EMBL" id="KAL1511369.1"/>
    </source>
</evidence>
<sequence>MGRKSVREEAHLPVARTEWSTAPSQLKQWRRCHEVLVQEAQGYAPGARGARLVLIGDSITESWRGTSICRPIGRCRGVPDVLRETLASQWPSPAVLGIAADHTQHVLWRMMHGELTSAMRNDPMLISVLLIGTNNLGRGHSAAETVAGIDAVVDLLLKQTKGMVLVNALFPRGDAAKRKYADTVIGTAANGRPIRSFAPLIGNVNAALNASIAARRELYARRVTFIDCSEPFKLGQGVRTDLMPDTLHPNAQGYRLWADCLTPALRSLEGRLLART</sequence>